<accession>A0A1F4Q0E0</accession>
<reference evidence="1 2" key="1">
    <citation type="journal article" date="2016" name="Nat. Commun.">
        <title>Thousands of microbial genomes shed light on interconnected biogeochemical processes in an aquifer system.</title>
        <authorList>
            <person name="Anantharaman K."/>
            <person name="Brown C.T."/>
            <person name="Hug L.A."/>
            <person name="Sharon I."/>
            <person name="Castelle C.J."/>
            <person name="Probst A.J."/>
            <person name="Thomas B.C."/>
            <person name="Singh A."/>
            <person name="Wilkins M.J."/>
            <person name="Karaoz U."/>
            <person name="Brodie E.L."/>
            <person name="Williams K.H."/>
            <person name="Hubbard S.S."/>
            <person name="Banfield J.F."/>
        </authorList>
    </citation>
    <scope>NUCLEOTIDE SEQUENCE [LARGE SCALE GENOMIC DNA]</scope>
</reference>
<comment type="caution">
    <text evidence="1">The sequence shown here is derived from an EMBL/GenBank/DDBJ whole genome shotgun (WGS) entry which is preliminary data.</text>
</comment>
<evidence type="ECO:0000313" key="1">
    <source>
        <dbReference type="EMBL" id="OGB89408.1"/>
    </source>
</evidence>
<dbReference type="EMBL" id="METM01000026">
    <property type="protein sequence ID" value="OGB89408.1"/>
    <property type="molecule type" value="Genomic_DNA"/>
</dbReference>
<organism evidence="1 2">
    <name type="scientific">candidate division WOR-1 bacterium RIFCSPHIGHO2_01_FULL_53_15</name>
    <dbReference type="NCBI Taxonomy" id="1802564"/>
    <lineage>
        <taxon>Bacteria</taxon>
        <taxon>Bacillati</taxon>
        <taxon>Saganbacteria</taxon>
    </lineage>
</organism>
<gene>
    <name evidence="1" type="ORF">A2625_07975</name>
</gene>
<proteinExistence type="predicted"/>
<dbReference type="Proteomes" id="UP000178724">
    <property type="component" value="Unassembled WGS sequence"/>
</dbReference>
<dbReference type="AlphaFoldDB" id="A0A1F4Q0E0"/>
<protein>
    <submittedName>
        <fullName evidence="1">Uncharacterized protein</fullName>
    </submittedName>
</protein>
<name>A0A1F4Q0E0_UNCSA</name>
<evidence type="ECO:0000313" key="2">
    <source>
        <dbReference type="Proteomes" id="UP000178724"/>
    </source>
</evidence>
<sequence>MKIVGNARPSPFRPNSLRKQVHAARYQLNHYFNDIFINKVIVNDRADYGAAYEAIEKERLFPVQQFYDQPTPEGLSQVLQIAIQPFIVRPGSAGYNHIRTMAILALTDYNLEQFPKMMREVFFDATFQKIYLASNNEPIHCISRGIGVSMLALLTVMPDKVGRFLLDRTTKPSVTDQEYKLINFVFSKYREEYEAGRLLFRSPLAYRWAAQQEQLRQKRA</sequence>